<dbReference type="GO" id="GO:0005975">
    <property type="term" value="P:carbohydrate metabolic process"/>
    <property type="evidence" value="ECO:0007669"/>
    <property type="project" value="InterPro"/>
</dbReference>
<sequence length="265" mass="29718">MEANHTEKLLWSEEFADHATSKLDANTWNMELGDGSEAGLVGWGNNEREFYTNDSIIVKDSLTIHAIHQGANSPIQAYYGPAEWTSGKIHTAKKVGFKYGRLEVRAKMPIGQGTWPAIWLLGTSLNDGVSWPECGEIDIFEGTGAHPFQVQGTVHGPGYCGNEGLTKLIQTERLLSDDFHTYAISWHEDSIEWLFDGVAYNKIMRGDTELQGKAWPFNDEFYLIINLAIGGWFAGEVDTNLRAAQLEIEWIKYYSENGIGELFLH</sequence>
<dbReference type="AlphaFoldDB" id="A0A6J7DS22"/>
<dbReference type="EMBL" id="CAFBLH010000032">
    <property type="protein sequence ID" value="CAB4871705.1"/>
    <property type="molecule type" value="Genomic_DNA"/>
</dbReference>
<organism evidence="3">
    <name type="scientific">freshwater metagenome</name>
    <dbReference type="NCBI Taxonomy" id="449393"/>
    <lineage>
        <taxon>unclassified sequences</taxon>
        <taxon>metagenomes</taxon>
        <taxon>ecological metagenomes</taxon>
    </lineage>
</organism>
<dbReference type="PROSITE" id="PS51762">
    <property type="entry name" value="GH16_2"/>
    <property type="match status" value="1"/>
</dbReference>
<name>A0A6J7DS22_9ZZZZ</name>
<dbReference type="Gene3D" id="2.60.120.200">
    <property type="match status" value="1"/>
</dbReference>
<evidence type="ECO:0000259" key="2">
    <source>
        <dbReference type="PROSITE" id="PS51762"/>
    </source>
</evidence>
<feature type="domain" description="GH16" evidence="2">
    <location>
        <begin position="1"/>
        <end position="259"/>
    </location>
</feature>
<reference evidence="3" key="1">
    <citation type="submission" date="2020-05" db="EMBL/GenBank/DDBJ databases">
        <authorList>
            <person name="Chiriac C."/>
            <person name="Salcher M."/>
            <person name="Ghai R."/>
            <person name="Kavagutti S V."/>
        </authorList>
    </citation>
    <scope>NUCLEOTIDE SEQUENCE</scope>
</reference>
<accession>A0A6J7DS22</accession>
<evidence type="ECO:0000256" key="1">
    <source>
        <dbReference type="ARBA" id="ARBA00006865"/>
    </source>
</evidence>
<gene>
    <name evidence="3" type="ORF">UFOPK3342_01016</name>
</gene>
<dbReference type="CDD" id="cd08023">
    <property type="entry name" value="GH16_laminarinase_like"/>
    <property type="match status" value="1"/>
</dbReference>
<dbReference type="PANTHER" id="PTHR10963">
    <property type="entry name" value="GLYCOSYL HYDROLASE-RELATED"/>
    <property type="match status" value="1"/>
</dbReference>
<dbReference type="InterPro" id="IPR000757">
    <property type="entry name" value="Beta-glucanase-like"/>
</dbReference>
<protein>
    <submittedName>
        <fullName evidence="3">Unannotated protein</fullName>
    </submittedName>
</protein>
<dbReference type="InterPro" id="IPR013320">
    <property type="entry name" value="ConA-like_dom_sf"/>
</dbReference>
<dbReference type="InterPro" id="IPR050546">
    <property type="entry name" value="Glycosyl_Hydrlase_16"/>
</dbReference>
<proteinExistence type="inferred from homology"/>
<dbReference type="GO" id="GO:0004553">
    <property type="term" value="F:hydrolase activity, hydrolyzing O-glycosyl compounds"/>
    <property type="evidence" value="ECO:0007669"/>
    <property type="project" value="InterPro"/>
</dbReference>
<comment type="similarity">
    <text evidence="1">Belongs to the glycosyl hydrolase 16 family.</text>
</comment>
<dbReference type="PANTHER" id="PTHR10963:SF55">
    <property type="entry name" value="GLYCOSIDE HYDROLASE FAMILY 16 PROTEIN"/>
    <property type="match status" value="1"/>
</dbReference>
<evidence type="ECO:0000313" key="3">
    <source>
        <dbReference type="EMBL" id="CAB4871705.1"/>
    </source>
</evidence>
<dbReference type="Pfam" id="PF00722">
    <property type="entry name" value="Glyco_hydro_16"/>
    <property type="match status" value="1"/>
</dbReference>
<dbReference type="SUPFAM" id="SSF49899">
    <property type="entry name" value="Concanavalin A-like lectins/glucanases"/>
    <property type="match status" value="1"/>
</dbReference>